<dbReference type="Pfam" id="PF02237">
    <property type="entry name" value="BPL_C"/>
    <property type="match status" value="1"/>
</dbReference>
<dbReference type="InterPro" id="IPR004143">
    <property type="entry name" value="BPL_LPL_catalytic"/>
</dbReference>
<dbReference type="EMBL" id="CP001964">
    <property type="protein sequence ID" value="ADG73947.1"/>
    <property type="molecule type" value="Genomic_DNA"/>
</dbReference>
<keyword evidence="2" id="KW-0547">Nucleotide-binding</keyword>
<evidence type="ECO:0000313" key="8">
    <source>
        <dbReference type="EMBL" id="ADG73947.1"/>
    </source>
</evidence>
<sequence>MSTRPPLEVDTLRELLLAPAGPLARLEVVAETGSTNDAVVAGLRTEPAAWPHGSVLVAEHQTAGHGRAGRTWQTPARSALTATFVARPRSGPATYGWLPLLAGLGTVRALRATAGVPAVLKWPNDVLVDLGDAVGQLAGWGGTRKVAGVLAQAVPEVPAVAVGIGVNVDQRADELPVPWATSLALAGARSADRGCLLVALVTALDEVARRWSEHDGDAVAAGLLDEVASVCSTLGRRVRVELPGGADLVGTATALAPDGALVVQDTDGAAHHVLAGDVTHVRVTDATAG</sequence>
<dbReference type="InterPro" id="IPR004408">
    <property type="entry name" value="Biotin_CoA_COase_ligase"/>
</dbReference>
<dbReference type="NCBIfam" id="TIGR00121">
    <property type="entry name" value="birA_ligase"/>
    <property type="match status" value="1"/>
</dbReference>
<dbReference type="OrthoDB" id="9807064at2"/>
<accession>D5UKX9</accession>
<dbReference type="STRING" id="446466.Cfla_1042"/>
<dbReference type="SUPFAM" id="SSF50037">
    <property type="entry name" value="C-terminal domain of transcriptional repressors"/>
    <property type="match status" value="1"/>
</dbReference>
<keyword evidence="1 8" id="KW-0436">Ligase</keyword>
<dbReference type="InterPro" id="IPR003142">
    <property type="entry name" value="BPL_C"/>
</dbReference>
<proteinExistence type="predicted"/>
<keyword evidence="4" id="KW-0092">Biotin</keyword>
<evidence type="ECO:0000259" key="6">
    <source>
        <dbReference type="Pfam" id="PF02237"/>
    </source>
</evidence>
<gene>
    <name evidence="8" type="ordered locus">Cfla_1042</name>
</gene>
<evidence type="ECO:0000259" key="7">
    <source>
        <dbReference type="Pfam" id="PF03099"/>
    </source>
</evidence>
<evidence type="ECO:0000256" key="3">
    <source>
        <dbReference type="ARBA" id="ARBA00022840"/>
    </source>
</evidence>
<dbReference type="PANTHER" id="PTHR12835:SF5">
    <property type="entry name" value="BIOTIN--PROTEIN LIGASE"/>
    <property type="match status" value="1"/>
</dbReference>
<organism evidence="8 9">
    <name type="scientific">Cellulomonas flavigena (strain ATCC 482 / DSM 20109 / BCRC 11376 / JCM 18109 / NBRC 3775 / NCIMB 8073 / NRS 134)</name>
    <dbReference type="NCBI Taxonomy" id="446466"/>
    <lineage>
        <taxon>Bacteria</taxon>
        <taxon>Bacillati</taxon>
        <taxon>Actinomycetota</taxon>
        <taxon>Actinomycetes</taxon>
        <taxon>Micrococcales</taxon>
        <taxon>Cellulomonadaceae</taxon>
        <taxon>Cellulomonas</taxon>
    </lineage>
</organism>
<keyword evidence="9" id="KW-1185">Reference proteome</keyword>
<feature type="domain" description="BPL/LPL catalytic" evidence="7">
    <location>
        <begin position="48"/>
        <end position="169"/>
    </location>
</feature>
<dbReference type="CDD" id="cd16442">
    <property type="entry name" value="BPL"/>
    <property type="match status" value="1"/>
</dbReference>
<name>D5UKX9_CELFN</name>
<evidence type="ECO:0000256" key="4">
    <source>
        <dbReference type="ARBA" id="ARBA00023267"/>
    </source>
</evidence>
<evidence type="ECO:0000256" key="1">
    <source>
        <dbReference type="ARBA" id="ARBA00022598"/>
    </source>
</evidence>
<dbReference type="SUPFAM" id="SSF55681">
    <property type="entry name" value="Class II aaRS and biotin synthetases"/>
    <property type="match status" value="1"/>
</dbReference>
<dbReference type="RefSeq" id="WP_013116281.1">
    <property type="nucleotide sequence ID" value="NC_014151.1"/>
</dbReference>
<dbReference type="Pfam" id="PF03099">
    <property type="entry name" value="BPL_LplA_LipB"/>
    <property type="match status" value="1"/>
</dbReference>
<dbReference type="GO" id="GO:0005737">
    <property type="term" value="C:cytoplasm"/>
    <property type="evidence" value="ECO:0007669"/>
    <property type="project" value="TreeGrafter"/>
</dbReference>
<reference evidence="8 9" key="1">
    <citation type="journal article" date="2010" name="Stand. Genomic Sci.">
        <title>Complete genome sequence of Cellulomonas flavigena type strain (134).</title>
        <authorList>
            <person name="Abt B."/>
            <person name="Foster B."/>
            <person name="Lapidus A."/>
            <person name="Clum A."/>
            <person name="Sun H."/>
            <person name="Pukall R."/>
            <person name="Lucas S."/>
            <person name="Glavina Del Rio T."/>
            <person name="Nolan M."/>
            <person name="Tice H."/>
            <person name="Cheng J.F."/>
            <person name="Pitluck S."/>
            <person name="Liolios K."/>
            <person name="Ivanova N."/>
            <person name="Mavromatis K."/>
            <person name="Ovchinnikova G."/>
            <person name="Pati A."/>
            <person name="Goodwin L."/>
            <person name="Chen A."/>
            <person name="Palaniappan K."/>
            <person name="Land M."/>
            <person name="Hauser L."/>
            <person name="Chang Y.J."/>
            <person name="Jeffries C.D."/>
            <person name="Rohde M."/>
            <person name="Goker M."/>
            <person name="Woyke T."/>
            <person name="Bristow J."/>
            <person name="Eisen J.A."/>
            <person name="Markowitz V."/>
            <person name="Hugenholtz P."/>
            <person name="Kyrpides N.C."/>
            <person name="Klenk H.P."/>
        </authorList>
    </citation>
    <scope>NUCLEOTIDE SEQUENCE [LARGE SCALE GENOMIC DNA]</scope>
    <source>
        <strain evidence="9">ATCC 482 / DSM 20109 / BCRC 11376 / JCM 18109 / NBRC 3775 / NCIMB 8073 / NRS 134</strain>
    </source>
</reference>
<dbReference type="Gene3D" id="2.30.30.100">
    <property type="match status" value="1"/>
</dbReference>
<evidence type="ECO:0000256" key="2">
    <source>
        <dbReference type="ARBA" id="ARBA00022741"/>
    </source>
</evidence>
<dbReference type="KEGG" id="cfl:Cfla_1042"/>
<dbReference type="InterPro" id="IPR008988">
    <property type="entry name" value="Transcriptional_repressor_C"/>
</dbReference>
<evidence type="ECO:0000256" key="5">
    <source>
        <dbReference type="ARBA" id="ARBA00024227"/>
    </source>
</evidence>
<protein>
    <recommendedName>
        <fullName evidence="5">biotin--[biotin carboxyl-carrier protein] ligase</fullName>
        <ecNumber evidence="5">6.3.4.15</ecNumber>
    </recommendedName>
</protein>
<dbReference type="GO" id="GO:0005524">
    <property type="term" value="F:ATP binding"/>
    <property type="evidence" value="ECO:0007669"/>
    <property type="project" value="UniProtKB-KW"/>
</dbReference>
<keyword evidence="3" id="KW-0067">ATP-binding</keyword>
<feature type="domain" description="Biotin protein ligase C-terminal" evidence="6">
    <location>
        <begin position="233"/>
        <end position="280"/>
    </location>
</feature>
<dbReference type="GO" id="GO:0004077">
    <property type="term" value="F:biotin--[biotin carboxyl-carrier protein] ligase activity"/>
    <property type="evidence" value="ECO:0007669"/>
    <property type="project" value="UniProtKB-EC"/>
</dbReference>
<dbReference type="eggNOG" id="COG0340">
    <property type="taxonomic scope" value="Bacteria"/>
</dbReference>
<dbReference type="PANTHER" id="PTHR12835">
    <property type="entry name" value="BIOTIN PROTEIN LIGASE"/>
    <property type="match status" value="1"/>
</dbReference>
<dbReference type="EC" id="6.3.4.15" evidence="5"/>
<dbReference type="Proteomes" id="UP000000849">
    <property type="component" value="Chromosome"/>
</dbReference>
<dbReference type="AlphaFoldDB" id="D5UKX9"/>
<evidence type="ECO:0000313" key="9">
    <source>
        <dbReference type="Proteomes" id="UP000000849"/>
    </source>
</evidence>
<dbReference type="Gene3D" id="3.30.930.10">
    <property type="entry name" value="Bira Bifunctional Protein, Domain 2"/>
    <property type="match status" value="1"/>
</dbReference>
<dbReference type="InterPro" id="IPR045864">
    <property type="entry name" value="aa-tRNA-synth_II/BPL/LPL"/>
</dbReference>
<dbReference type="HOGENOM" id="CLU_051096_5_0_11"/>